<dbReference type="GO" id="GO:0003964">
    <property type="term" value="F:RNA-directed DNA polymerase activity"/>
    <property type="evidence" value="ECO:0007669"/>
    <property type="project" value="UniProtKB-KW"/>
</dbReference>
<evidence type="ECO:0000256" key="8">
    <source>
        <dbReference type="SAM" id="Coils"/>
    </source>
</evidence>
<dbReference type="Gene3D" id="3.30.70.270">
    <property type="match status" value="2"/>
</dbReference>
<feature type="region of interest" description="Disordered" evidence="9">
    <location>
        <begin position="201"/>
        <end position="233"/>
    </location>
</feature>
<dbReference type="CDD" id="cd09274">
    <property type="entry name" value="RNase_HI_RT_Ty3"/>
    <property type="match status" value="1"/>
</dbReference>
<dbReference type="Pfam" id="PF17919">
    <property type="entry name" value="RT_RNaseH_2"/>
    <property type="match status" value="1"/>
</dbReference>
<dbReference type="GO" id="GO:0006508">
    <property type="term" value="P:proteolysis"/>
    <property type="evidence" value="ECO:0007669"/>
    <property type="project" value="UniProtKB-KW"/>
</dbReference>
<keyword evidence="3" id="KW-0548">Nucleotidyltransferase</keyword>
<name>A0AAQ3WC52_PASNO</name>
<evidence type="ECO:0000313" key="12">
    <source>
        <dbReference type="EMBL" id="WVZ57447.1"/>
    </source>
</evidence>
<keyword evidence="1" id="KW-0645">Protease</keyword>
<feature type="region of interest" description="Disordered" evidence="9">
    <location>
        <begin position="1"/>
        <end position="21"/>
    </location>
</feature>
<dbReference type="PROSITE" id="PS50994">
    <property type="entry name" value="INTEGRASE"/>
    <property type="match status" value="1"/>
</dbReference>
<evidence type="ECO:0000256" key="5">
    <source>
        <dbReference type="ARBA" id="ARBA00022759"/>
    </source>
</evidence>
<dbReference type="FunFam" id="3.10.10.10:FF:000007">
    <property type="entry name" value="Retrovirus-related Pol polyprotein from transposon 17.6-like Protein"/>
    <property type="match status" value="1"/>
</dbReference>
<dbReference type="SUPFAM" id="SSF50630">
    <property type="entry name" value="Acid proteases"/>
    <property type="match status" value="1"/>
</dbReference>
<sequence length="1331" mass="152832">MLLNEKGEWESESDPEDAGPICDEEIEEEGNEIQPEEGEHNCFISLRVLSVTAEKEDNGQRHNLFHTRGLIKDKVCRIIVDNGSCNNIASQELVDRLGLKPRRHPSPYKMQWLNDCGTLRVSHTVTVPFSVGKYNDHVECDVVPMQACQLLLGRPWLYDRDVQIFGRTNKLSFVCKGERISLLPLTPEEILKDDIRKKQRESEHHLRVSHKNSKEECPQPNQTPQLQGTQKPGKEGLVMMARKGDIKALSEPDAMFFVLMYKDTFFSTNALPSTLSSTLLNVLQEYEDVFPDEVPPGLPPKRGIEHQIDLVPGASLPNRAAYRTNPEETKEIQRQVEELMKKGYVQESLSPCAVPVLLVPKKDGSWRMCVDCRAINNITVRYRHPIPRLDDMLDELSGANFFTKIDLRSGYHQIRMKEGDEWKTAFKTKFGLYEWLVMPFGLTNAPSTFMRLMNHVLRTFIGKFVVVYFDDILIYSKTLEEHVAHIESVLAVLREQKLYANLEKCTFCTDKVVFLGFVVSGQGVEVDAEKVKAVHEWTPLQNVSQVRSFLGLVGFYRRFVKDFSTIAAPLNELTKKDVPFKWGEAQQKAFEELKKKLTTSPVLALPDFNKTFEIECDASGVGIGGVLMQEKRPIAFFSEKLSGPTLNYSVYDKELYALVRSLETWQHYLYPKEFVIHSDHESLKHLKGQLKLNKRHAKWSEFIESFPYIVKYKKGQDNIVADALSRRHALLTQLDAKILGLESIKELYATDSYFAEPYAKCGNGKGWEKYHVHDGFLFRTNKLCIPDCSVRILLVQEAHAGGLMGHFGAKKTEQVLADHFFWPKMRRDRHVLRCENCHKAKSRLNPHGLYTPLPIPNAPWEDISMDFVLGLPRTKRERDSIFVVVDRFSKMAHFIPCHKSDDASHIAELFFREIVRLHGVPRTIVSDHDTKFLSYFWKTLWTKLGTRLLFSTTCHPQTDGQTEVVNRTLSMLLRAVLKKNLKLWEESLPHVEFAYNRAVHSTTRFCPFEIVYGFTPTAPIDILSLPMQERVNFDASKRAEFVKNIHDRARANIEKMTKKYEKHANKGRRKVLFEPGDLVWVHLRKDRFPELRKSKLQPRVDGPFKVLRKINDNAYEIDLPSTYGVSTSFNVSDLSPFFGLEESRTTLFQGGRMICPRRPHHQVYRLHQARWNNHQVKLHQLMSSMDQLLVAELNSYNKRFTKEDDKDTPRLNQRGELRRTSSAWQNCHEETYGCPVLCGLAPVVVLRSFGDRVEVFAVSVSLFPSLGRIQPWSGIKLVIRAVSTASYLVLEPTVVKIGPPFAEPNSNTSLPRVFGSYRALEDACLYIGLEF</sequence>
<dbReference type="CDD" id="cd00303">
    <property type="entry name" value="retropepsin_like"/>
    <property type="match status" value="1"/>
</dbReference>
<dbReference type="PANTHER" id="PTHR35046">
    <property type="entry name" value="ZINC KNUCKLE (CCHC-TYPE) FAMILY PROTEIN"/>
    <property type="match status" value="1"/>
</dbReference>
<dbReference type="Pfam" id="PF24626">
    <property type="entry name" value="SH3_Tf2-1"/>
    <property type="match status" value="1"/>
</dbReference>
<evidence type="ECO:0000256" key="2">
    <source>
        <dbReference type="ARBA" id="ARBA00022679"/>
    </source>
</evidence>
<evidence type="ECO:0000259" key="10">
    <source>
        <dbReference type="PROSITE" id="PS50878"/>
    </source>
</evidence>
<keyword evidence="13" id="KW-1185">Reference proteome</keyword>
<feature type="compositionally biased region" description="Acidic residues" evidence="9">
    <location>
        <begin position="10"/>
        <end position="21"/>
    </location>
</feature>
<evidence type="ECO:0000256" key="7">
    <source>
        <dbReference type="ARBA" id="ARBA00022918"/>
    </source>
</evidence>
<dbReference type="Pfam" id="PF00078">
    <property type="entry name" value="RVT_1"/>
    <property type="match status" value="1"/>
</dbReference>
<reference evidence="12 13" key="1">
    <citation type="submission" date="2024-02" db="EMBL/GenBank/DDBJ databases">
        <title>High-quality chromosome-scale genome assembly of Pensacola bahiagrass (Paspalum notatum Flugge var. saurae).</title>
        <authorList>
            <person name="Vega J.M."/>
            <person name="Podio M."/>
            <person name="Orjuela J."/>
            <person name="Siena L.A."/>
            <person name="Pessino S.C."/>
            <person name="Combes M.C."/>
            <person name="Mariac C."/>
            <person name="Albertini E."/>
            <person name="Pupilli F."/>
            <person name="Ortiz J.P.A."/>
            <person name="Leblanc O."/>
        </authorList>
    </citation>
    <scope>NUCLEOTIDE SEQUENCE [LARGE SCALE GENOMIC DNA]</scope>
    <source>
        <strain evidence="12">R1</strain>
        <tissue evidence="12">Leaf</tissue>
    </source>
</reference>
<evidence type="ECO:0000256" key="6">
    <source>
        <dbReference type="ARBA" id="ARBA00022801"/>
    </source>
</evidence>
<dbReference type="CDD" id="cd01647">
    <property type="entry name" value="RT_LTR"/>
    <property type="match status" value="1"/>
</dbReference>
<feature type="domain" description="Integrase catalytic" evidence="11">
    <location>
        <begin position="855"/>
        <end position="1015"/>
    </location>
</feature>
<dbReference type="GO" id="GO:0008233">
    <property type="term" value="F:peptidase activity"/>
    <property type="evidence" value="ECO:0007669"/>
    <property type="project" value="UniProtKB-KW"/>
</dbReference>
<dbReference type="Gene3D" id="3.30.420.10">
    <property type="entry name" value="Ribonuclease H-like superfamily/Ribonuclease H"/>
    <property type="match status" value="1"/>
</dbReference>
<dbReference type="Gene3D" id="2.40.70.10">
    <property type="entry name" value="Acid Proteases"/>
    <property type="match status" value="1"/>
</dbReference>
<gene>
    <name evidence="12" type="ORF">U9M48_007830</name>
</gene>
<feature type="compositionally biased region" description="Basic and acidic residues" evidence="9">
    <location>
        <begin position="201"/>
        <end position="217"/>
    </location>
</feature>
<protein>
    <recommendedName>
        <fullName evidence="14">Reverse transcriptase</fullName>
    </recommendedName>
</protein>
<evidence type="ECO:0000256" key="3">
    <source>
        <dbReference type="ARBA" id="ARBA00022695"/>
    </source>
</evidence>
<dbReference type="EMBL" id="CP144746">
    <property type="protein sequence ID" value="WVZ57447.1"/>
    <property type="molecule type" value="Genomic_DNA"/>
</dbReference>
<dbReference type="InterPro" id="IPR012337">
    <property type="entry name" value="RNaseH-like_sf"/>
</dbReference>
<accession>A0AAQ3WC52</accession>
<dbReference type="InterPro" id="IPR001584">
    <property type="entry name" value="Integrase_cat-core"/>
</dbReference>
<evidence type="ECO:0008006" key="14">
    <source>
        <dbReference type="Google" id="ProtNLM"/>
    </source>
</evidence>
<feature type="coiled-coil region" evidence="8">
    <location>
        <begin position="1039"/>
        <end position="1066"/>
    </location>
</feature>
<evidence type="ECO:0000256" key="9">
    <source>
        <dbReference type="SAM" id="MobiDB-lite"/>
    </source>
</evidence>
<feature type="compositionally biased region" description="Polar residues" evidence="9">
    <location>
        <begin position="219"/>
        <end position="230"/>
    </location>
</feature>
<dbReference type="InterPro" id="IPR043502">
    <property type="entry name" value="DNA/RNA_pol_sf"/>
</dbReference>
<dbReference type="SUPFAM" id="SSF53098">
    <property type="entry name" value="Ribonuclease H-like"/>
    <property type="match status" value="1"/>
</dbReference>
<dbReference type="GO" id="GO:0003676">
    <property type="term" value="F:nucleic acid binding"/>
    <property type="evidence" value="ECO:0007669"/>
    <property type="project" value="InterPro"/>
</dbReference>
<proteinExistence type="predicted"/>
<dbReference type="Pfam" id="PF17921">
    <property type="entry name" value="Integrase_H2C2"/>
    <property type="match status" value="1"/>
</dbReference>
<dbReference type="InterPro" id="IPR041588">
    <property type="entry name" value="Integrase_H2C2"/>
</dbReference>
<dbReference type="InterPro" id="IPR000477">
    <property type="entry name" value="RT_dom"/>
</dbReference>
<dbReference type="FunFam" id="3.30.420.10:FF:000032">
    <property type="entry name" value="Retrovirus-related Pol polyprotein from transposon 297-like Protein"/>
    <property type="match status" value="1"/>
</dbReference>
<dbReference type="PROSITE" id="PS50878">
    <property type="entry name" value="RT_POL"/>
    <property type="match status" value="1"/>
</dbReference>
<dbReference type="InterPro" id="IPR021109">
    <property type="entry name" value="Peptidase_aspartic_dom_sf"/>
</dbReference>
<dbReference type="GO" id="GO:0015074">
    <property type="term" value="P:DNA integration"/>
    <property type="evidence" value="ECO:0007669"/>
    <property type="project" value="InterPro"/>
</dbReference>
<evidence type="ECO:0000259" key="11">
    <source>
        <dbReference type="PROSITE" id="PS50994"/>
    </source>
</evidence>
<keyword evidence="2" id="KW-0808">Transferase</keyword>
<keyword evidence="5" id="KW-0255">Endonuclease</keyword>
<dbReference type="Gene3D" id="1.10.340.70">
    <property type="match status" value="1"/>
</dbReference>
<dbReference type="PANTHER" id="PTHR35046:SF9">
    <property type="entry name" value="RNA-DIRECTED DNA POLYMERASE"/>
    <property type="match status" value="1"/>
</dbReference>
<keyword evidence="7" id="KW-0695">RNA-directed DNA polymerase</keyword>
<feature type="domain" description="Reverse transcriptase" evidence="10">
    <location>
        <begin position="340"/>
        <end position="519"/>
    </location>
</feature>
<dbReference type="GO" id="GO:0004519">
    <property type="term" value="F:endonuclease activity"/>
    <property type="evidence" value="ECO:0007669"/>
    <property type="project" value="UniProtKB-KW"/>
</dbReference>
<keyword evidence="4" id="KW-0540">Nuclease</keyword>
<dbReference type="Proteomes" id="UP001341281">
    <property type="component" value="Chromosome 02"/>
</dbReference>
<dbReference type="Gene3D" id="3.10.10.10">
    <property type="entry name" value="HIV Type 1 Reverse Transcriptase, subunit A, domain 1"/>
    <property type="match status" value="1"/>
</dbReference>
<dbReference type="SUPFAM" id="SSF56672">
    <property type="entry name" value="DNA/RNA polymerases"/>
    <property type="match status" value="1"/>
</dbReference>
<dbReference type="InterPro" id="IPR036397">
    <property type="entry name" value="RNaseH_sf"/>
</dbReference>
<evidence type="ECO:0000313" key="13">
    <source>
        <dbReference type="Proteomes" id="UP001341281"/>
    </source>
</evidence>
<keyword evidence="8" id="KW-0175">Coiled coil</keyword>
<dbReference type="InterPro" id="IPR056924">
    <property type="entry name" value="SH3_Tf2-1"/>
</dbReference>
<evidence type="ECO:0000256" key="1">
    <source>
        <dbReference type="ARBA" id="ARBA00022670"/>
    </source>
</evidence>
<evidence type="ECO:0000256" key="4">
    <source>
        <dbReference type="ARBA" id="ARBA00022722"/>
    </source>
</evidence>
<keyword evidence="6" id="KW-0378">Hydrolase</keyword>
<dbReference type="InterPro" id="IPR041577">
    <property type="entry name" value="RT_RNaseH_2"/>
</dbReference>
<dbReference type="InterPro" id="IPR043128">
    <property type="entry name" value="Rev_trsase/Diguanyl_cyclase"/>
</dbReference>
<dbReference type="FunFam" id="3.30.70.270:FF:000020">
    <property type="entry name" value="Transposon Tf2-6 polyprotein-like Protein"/>
    <property type="match status" value="1"/>
</dbReference>
<organism evidence="12 13">
    <name type="scientific">Paspalum notatum var. saurae</name>
    <dbReference type="NCBI Taxonomy" id="547442"/>
    <lineage>
        <taxon>Eukaryota</taxon>
        <taxon>Viridiplantae</taxon>
        <taxon>Streptophyta</taxon>
        <taxon>Embryophyta</taxon>
        <taxon>Tracheophyta</taxon>
        <taxon>Spermatophyta</taxon>
        <taxon>Magnoliopsida</taxon>
        <taxon>Liliopsida</taxon>
        <taxon>Poales</taxon>
        <taxon>Poaceae</taxon>
        <taxon>PACMAD clade</taxon>
        <taxon>Panicoideae</taxon>
        <taxon>Andropogonodae</taxon>
        <taxon>Paspaleae</taxon>
        <taxon>Paspalinae</taxon>
        <taxon>Paspalum</taxon>
    </lineage>
</organism>